<accession>A0A449AZJ6</accession>
<feature type="binding site" evidence="10">
    <location>
        <position position="313"/>
    </location>
    <ligand>
        <name>NAD(+)</name>
        <dbReference type="ChEBI" id="CHEBI:57540"/>
    </ligand>
</feature>
<dbReference type="InterPro" id="IPR013840">
    <property type="entry name" value="DNAligase_N"/>
</dbReference>
<dbReference type="CDD" id="cd00114">
    <property type="entry name" value="LIGANc"/>
    <property type="match status" value="1"/>
</dbReference>
<dbReference type="KEGG" id="mgal:NCTC10186_00434"/>
<feature type="active site" description="N6-AMP-lysine intermediate" evidence="10">
    <location>
        <position position="118"/>
    </location>
</feature>
<evidence type="ECO:0000259" key="12">
    <source>
        <dbReference type="PROSITE" id="PS50172"/>
    </source>
</evidence>
<dbReference type="InterPro" id="IPR001357">
    <property type="entry name" value="BRCT_dom"/>
</dbReference>
<comment type="function">
    <text evidence="10">DNA ligase that catalyzes the formation of phosphodiester linkages between 5'-phosphoryl and 3'-hydroxyl groups in double-stranded DNA using NAD as a coenzyme and as the energy source for the reaction. It is essential for DNA replication and repair of damaged DNA.</text>
</comment>
<dbReference type="GO" id="GO:0046872">
    <property type="term" value="F:metal ion binding"/>
    <property type="evidence" value="ECO:0007669"/>
    <property type="project" value="UniProtKB-KW"/>
</dbReference>
<feature type="binding site" evidence="10">
    <location>
        <position position="173"/>
    </location>
    <ligand>
        <name>NAD(+)</name>
        <dbReference type="ChEBI" id="CHEBI:57540"/>
    </ligand>
</feature>
<dbReference type="Gene3D" id="3.40.50.10190">
    <property type="entry name" value="BRCT domain"/>
    <property type="match status" value="1"/>
</dbReference>
<keyword evidence="10" id="KW-0464">Manganese</keyword>
<dbReference type="GO" id="GO:0003911">
    <property type="term" value="F:DNA ligase (NAD+) activity"/>
    <property type="evidence" value="ECO:0007669"/>
    <property type="project" value="UniProtKB-UniRule"/>
</dbReference>
<dbReference type="AlphaFoldDB" id="A0A449AZJ6"/>
<dbReference type="Pfam" id="PF00533">
    <property type="entry name" value="BRCT"/>
    <property type="match status" value="1"/>
</dbReference>
<comment type="catalytic activity">
    <reaction evidence="9 10 11">
        <text>NAD(+) + (deoxyribonucleotide)n-3'-hydroxyl + 5'-phospho-(deoxyribonucleotide)m = (deoxyribonucleotide)n+m + AMP + beta-nicotinamide D-nucleotide.</text>
        <dbReference type="EC" id="6.5.1.2"/>
    </reaction>
</comment>
<dbReference type="RefSeq" id="WP_119572268.1">
    <property type="nucleotide sequence ID" value="NZ_LR215031.1"/>
</dbReference>
<dbReference type="PROSITE" id="PS01056">
    <property type="entry name" value="DNA_LIGASE_N2"/>
    <property type="match status" value="1"/>
</dbReference>
<dbReference type="EC" id="6.5.1.2" evidence="10 11"/>
<dbReference type="PANTHER" id="PTHR23389">
    <property type="entry name" value="CHROMOSOME TRANSMISSION FIDELITY FACTOR 18"/>
    <property type="match status" value="1"/>
</dbReference>
<feature type="binding site" evidence="10">
    <location>
        <position position="289"/>
    </location>
    <ligand>
        <name>NAD(+)</name>
        <dbReference type="ChEBI" id="CHEBI:57540"/>
    </ligand>
</feature>
<dbReference type="InterPro" id="IPR012340">
    <property type="entry name" value="NA-bd_OB-fold"/>
</dbReference>
<keyword evidence="4 10" id="KW-0227">DNA damage</keyword>
<feature type="binding site" evidence="10">
    <location>
        <position position="139"/>
    </location>
    <ligand>
        <name>NAD(+)</name>
        <dbReference type="ChEBI" id="CHEBI:57540"/>
    </ligand>
</feature>
<evidence type="ECO:0000256" key="5">
    <source>
        <dbReference type="ARBA" id="ARBA00022833"/>
    </source>
</evidence>
<evidence type="ECO:0000313" key="13">
    <source>
        <dbReference type="EMBL" id="VEU72948.1"/>
    </source>
</evidence>
<dbReference type="InterPro" id="IPR013839">
    <property type="entry name" value="DNAligase_adenylation"/>
</dbReference>
<dbReference type="PROSITE" id="PS50172">
    <property type="entry name" value="BRCT"/>
    <property type="match status" value="1"/>
</dbReference>
<dbReference type="GO" id="GO:0006260">
    <property type="term" value="P:DNA replication"/>
    <property type="evidence" value="ECO:0007669"/>
    <property type="project" value="UniProtKB-KW"/>
</dbReference>
<feature type="binding site" evidence="10">
    <location>
        <begin position="85"/>
        <end position="86"/>
    </location>
    <ligand>
        <name>NAD(+)</name>
        <dbReference type="ChEBI" id="CHEBI:57540"/>
    </ligand>
</feature>
<dbReference type="GO" id="GO:0005829">
    <property type="term" value="C:cytosol"/>
    <property type="evidence" value="ECO:0007669"/>
    <property type="project" value="TreeGrafter"/>
</dbReference>
<feature type="binding site" evidence="10">
    <location>
        <begin position="36"/>
        <end position="40"/>
    </location>
    <ligand>
        <name>NAD(+)</name>
        <dbReference type="ChEBI" id="CHEBI:57540"/>
    </ligand>
</feature>
<name>A0A449AZJ6_9BACT</name>
<reference evidence="13 14" key="1">
    <citation type="submission" date="2019-01" db="EMBL/GenBank/DDBJ databases">
        <authorList>
            <consortium name="Pathogen Informatics"/>
        </authorList>
    </citation>
    <scope>NUCLEOTIDE SEQUENCE [LARGE SCALE GENOMIC DNA]</scope>
    <source>
        <strain evidence="13 14">NCTC10186</strain>
    </source>
</reference>
<keyword evidence="14" id="KW-1185">Reference proteome</keyword>
<proteinExistence type="inferred from homology"/>
<dbReference type="GO" id="GO:0006281">
    <property type="term" value="P:DNA repair"/>
    <property type="evidence" value="ECO:0007669"/>
    <property type="project" value="UniProtKB-KW"/>
</dbReference>
<dbReference type="SMART" id="SM00292">
    <property type="entry name" value="BRCT"/>
    <property type="match status" value="1"/>
</dbReference>
<dbReference type="InterPro" id="IPR018239">
    <property type="entry name" value="DNA_ligase_AS"/>
</dbReference>
<dbReference type="InterPro" id="IPR004150">
    <property type="entry name" value="NAD_DNA_ligase_OB"/>
</dbReference>
<feature type="binding site" evidence="10">
    <location>
        <position position="407"/>
    </location>
    <ligand>
        <name>Zn(2+)</name>
        <dbReference type="ChEBI" id="CHEBI:29105"/>
    </ligand>
</feature>
<dbReference type="InterPro" id="IPR001679">
    <property type="entry name" value="DNA_ligase"/>
</dbReference>
<dbReference type="CDD" id="cd17748">
    <property type="entry name" value="BRCT_DNA_ligase_like"/>
    <property type="match status" value="1"/>
</dbReference>
<evidence type="ECO:0000256" key="11">
    <source>
        <dbReference type="RuleBase" id="RU000618"/>
    </source>
</evidence>
<dbReference type="InterPro" id="IPR010994">
    <property type="entry name" value="RuvA_2-like"/>
</dbReference>
<organism evidence="13 14">
    <name type="scientific">Mycoplasmopsis gallopavonis</name>
    <dbReference type="NCBI Taxonomy" id="76629"/>
    <lineage>
        <taxon>Bacteria</taxon>
        <taxon>Bacillati</taxon>
        <taxon>Mycoplasmatota</taxon>
        <taxon>Mycoplasmoidales</taxon>
        <taxon>Metamycoplasmataceae</taxon>
        <taxon>Mycoplasmopsis</taxon>
    </lineage>
</organism>
<dbReference type="PANTHER" id="PTHR23389:SF9">
    <property type="entry name" value="DNA LIGASE"/>
    <property type="match status" value="1"/>
</dbReference>
<evidence type="ECO:0000256" key="4">
    <source>
        <dbReference type="ARBA" id="ARBA00022763"/>
    </source>
</evidence>
<keyword evidence="5 10" id="KW-0862">Zinc</keyword>
<comment type="cofactor">
    <cofactor evidence="10">
        <name>Mg(2+)</name>
        <dbReference type="ChEBI" id="CHEBI:18420"/>
    </cofactor>
    <cofactor evidence="10">
        <name>Mn(2+)</name>
        <dbReference type="ChEBI" id="CHEBI:29035"/>
    </cofactor>
</comment>
<keyword evidence="6 10" id="KW-0460">Magnesium</keyword>
<dbReference type="Gene3D" id="1.10.150.20">
    <property type="entry name" value="5' to 3' exonuclease, C-terminal subdomain"/>
    <property type="match status" value="2"/>
</dbReference>
<evidence type="ECO:0000256" key="2">
    <source>
        <dbReference type="ARBA" id="ARBA00022705"/>
    </source>
</evidence>
<feature type="binding site" evidence="10">
    <location>
        <position position="404"/>
    </location>
    <ligand>
        <name>Zn(2+)</name>
        <dbReference type="ChEBI" id="CHEBI:29105"/>
    </ligand>
</feature>
<evidence type="ECO:0000256" key="6">
    <source>
        <dbReference type="ARBA" id="ARBA00022842"/>
    </source>
</evidence>
<dbReference type="InterPro" id="IPR041663">
    <property type="entry name" value="DisA/LigA_HHH"/>
</dbReference>
<dbReference type="SUPFAM" id="SSF56091">
    <property type="entry name" value="DNA ligase/mRNA capping enzyme, catalytic domain"/>
    <property type="match status" value="1"/>
</dbReference>
<feature type="binding site" evidence="10">
    <location>
        <position position="427"/>
    </location>
    <ligand>
        <name>Zn(2+)</name>
        <dbReference type="ChEBI" id="CHEBI:29105"/>
    </ligand>
</feature>
<evidence type="ECO:0000256" key="9">
    <source>
        <dbReference type="ARBA" id="ARBA00034005"/>
    </source>
</evidence>
<dbReference type="Gene3D" id="1.10.287.610">
    <property type="entry name" value="Helix hairpin bin"/>
    <property type="match status" value="1"/>
</dbReference>
<dbReference type="Proteomes" id="UP000289862">
    <property type="component" value="Chromosome"/>
</dbReference>
<dbReference type="SUPFAM" id="SSF47781">
    <property type="entry name" value="RuvA domain 2-like"/>
    <property type="match status" value="1"/>
</dbReference>
<keyword evidence="1 10" id="KW-0436">Ligase</keyword>
<evidence type="ECO:0000256" key="3">
    <source>
        <dbReference type="ARBA" id="ARBA00022723"/>
    </source>
</evidence>
<evidence type="ECO:0000256" key="8">
    <source>
        <dbReference type="ARBA" id="ARBA00023204"/>
    </source>
</evidence>
<gene>
    <name evidence="10 13" type="primary">ligA</name>
    <name evidence="13" type="ORF">NCTC10186_00434</name>
</gene>
<dbReference type="SMART" id="SM00532">
    <property type="entry name" value="LIGANc"/>
    <property type="match status" value="1"/>
</dbReference>
<dbReference type="SUPFAM" id="SSF50249">
    <property type="entry name" value="Nucleic acid-binding proteins"/>
    <property type="match status" value="1"/>
</dbReference>
<dbReference type="NCBIfam" id="NF005932">
    <property type="entry name" value="PRK07956.1"/>
    <property type="match status" value="1"/>
</dbReference>
<sequence length="662" mass="75524">MQNKKQKILNQMNDLISKINTWNKEYYNDNNPSVSDQEYDLALAELKQLEQAYPQLIQSDSPTLKIGGFADSKFQKYTHQKPMLSLAKAYNLDDVQKFFENTQKALNKQELAYSLEPKIDGLSISLHYQDGQLIKAVTRGDGVIGEDVTENIYQIHSIPKRINNHNYLEIRGEVFLPKTKFQKLNQELVLSEQKPFANPRNAASGTLRQLDPEIVAKRELDAILYDLVNPELIGLSSQEQVLDFLKKEGFQTNPYSFISGDFDFIFNKINEFKDLKNSFEFDCDGFVIKLNEVENWDKLGSTAKFPKYAIAYKYETEEAISQILAIKTTVGRTGKITYVAELEPISLNQTIVQNATLHNYEFIESMNINIGDDVKVIKSGEIIPKIIALVNKNSQGVLEKVLYCPSCNSLLQEIDENVDQFCLNLDCQEKQIKNLIHFVSRPSFNIITLGESYIRLFFEKGFLSDLYSIFNLKEYSQQILEIRGFKDKKLDNILSSIEKAKEIELAKALFALGIKHIGAQVAELITQKISKLSDLISLNWEELSKIDTIGPKIIESLQEYVSKIPNQELLTKLDQILIYKNSKKILDTKLTNLSFVITGTLSQSRDYFKDKILQNGGKVLSSISKNVDYLLIGENAGSKLEKAQKLEIKIINEDEFLAMIEK</sequence>
<feature type="domain" description="BRCT" evidence="12">
    <location>
        <begin position="585"/>
        <end position="662"/>
    </location>
</feature>
<evidence type="ECO:0000256" key="1">
    <source>
        <dbReference type="ARBA" id="ARBA00022598"/>
    </source>
</evidence>
<dbReference type="HAMAP" id="MF_01588">
    <property type="entry name" value="DNA_ligase_A"/>
    <property type="match status" value="1"/>
</dbReference>
<dbReference type="Gene3D" id="2.40.50.140">
    <property type="entry name" value="Nucleic acid-binding proteins"/>
    <property type="match status" value="1"/>
</dbReference>
<dbReference type="Pfam" id="PF01653">
    <property type="entry name" value="DNA_ligase_aden"/>
    <property type="match status" value="1"/>
</dbReference>
<dbReference type="EMBL" id="LR215031">
    <property type="protein sequence ID" value="VEU72948.1"/>
    <property type="molecule type" value="Genomic_DNA"/>
</dbReference>
<dbReference type="Gene3D" id="3.30.470.30">
    <property type="entry name" value="DNA ligase/mRNA capping enzyme"/>
    <property type="match status" value="1"/>
</dbReference>
<dbReference type="InterPro" id="IPR036420">
    <property type="entry name" value="BRCT_dom_sf"/>
</dbReference>
<feature type="binding site" evidence="10">
    <location>
        <position position="422"/>
    </location>
    <ligand>
        <name>Zn(2+)</name>
        <dbReference type="ChEBI" id="CHEBI:29105"/>
    </ligand>
</feature>
<dbReference type="Pfam" id="PF03120">
    <property type="entry name" value="OB_DNA_ligase"/>
    <property type="match status" value="1"/>
</dbReference>
<dbReference type="PROSITE" id="PS01055">
    <property type="entry name" value="DNA_LIGASE_N1"/>
    <property type="match status" value="1"/>
</dbReference>
<keyword evidence="2 10" id="KW-0235">DNA replication</keyword>
<dbReference type="PIRSF" id="PIRSF001604">
    <property type="entry name" value="LigA"/>
    <property type="match status" value="1"/>
</dbReference>
<evidence type="ECO:0000256" key="7">
    <source>
        <dbReference type="ARBA" id="ARBA00023027"/>
    </source>
</evidence>
<dbReference type="NCBIfam" id="TIGR00575">
    <property type="entry name" value="dnlj"/>
    <property type="match status" value="1"/>
</dbReference>
<evidence type="ECO:0000313" key="14">
    <source>
        <dbReference type="Proteomes" id="UP000289862"/>
    </source>
</evidence>
<dbReference type="Pfam" id="PF12826">
    <property type="entry name" value="HHH_2"/>
    <property type="match status" value="1"/>
</dbReference>
<feature type="binding site" evidence="10">
    <location>
        <position position="116"/>
    </location>
    <ligand>
        <name>NAD(+)</name>
        <dbReference type="ChEBI" id="CHEBI:57540"/>
    </ligand>
</feature>
<keyword evidence="7 10" id="KW-0520">NAD</keyword>
<keyword evidence="3 10" id="KW-0479">Metal-binding</keyword>
<keyword evidence="8 10" id="KW-0234">DNA repair</keyword>
<dbReference type="SUPFAM" id="SSF52113">
    <property type="entry name" value="BRCT domain"/>
    <property type="match status" value="1"/>
</dbReference>
<protein>
    <recommendedName>
        <fullName evidence="10 11">DNA ligase</fullName>
        <ecNumber evidence="10 11">6.5.1.2</ecNumber>
    </recommendedName>
    <alternativeName>
        <fullName evidence="10">Polydeoxyribonucleotide synthase [NAD(+)]</fullName>
    </alternativeName>
</protein>
<comment type="similarity">
    <text evidence="10">Belongs to the NAD-dependent DNA ligase family. LigA subfamily.</text>
</comment>
<dbReference type="InterPro" id="IPR033136">
    <property type="entry name" value="DNA_ligase_CS"/>
</dbReference>
<evidence type="ECO:0000256" key="10">
    <source>
        <dbReference type="HAMAP-Rule" id="MF_01588"/>
    </source>
</evidence>
<dbReference type="OrthoDB" id="9759736at2"/>